<name>A0ACC0CDF1_CATRO</name>
<accession>A0ACC0CDF1</accession>
<dbReference type="Proteomes" id="UP001060085">
    <property type="component" value="Linkage Group LG01"/>
</dbReference>
<dbReference type="EMBL" id="CM044701">
    <property type="protein sequence ID" value="KAI5682914.1"/>
    <property type="molecule type" value="Genomic_DNA"/>
</dbReference>
<sequence length="297" mass="34762">MRLDDEEEEVPIKRRGPYRTKKCSCPFKLKGEQITTCENWQLFIHDGRHNHAIGVYNHSHAQATKPTEEQLIQTKQFRKGYVRPHNILRFFRKQYVGCAMSAQKIYNVLAKIKKNRMQGRNMVKEVLYLSAQWGYTPDISMAKFYRKCPDSNLFSDIVVAHPTSIQIMRTWPYVLIMDMMCKTNKPDFLHYFFNTLLNPLAHKFVRVWTGQIIHFGVETTNRVESEHSVLKLWLSTCHGDLDTVFLNIDWLIEGHIAYIKSSLEFSRLKEKFSAKTNPILKNVSNKNQSFGVKEDIG</sequence>
<comment type="caution">
    <text evidence="1">The sequence shown here is derived from an EMBL/GenBank/DDBJ whole genome shotgun (WGS) entry which is preliminary data.</text>
</comment>
<proteinExistence type="predicted"/>
<keyword evidence="2" id="KW-1185">Reference proteome</keyword>
<reference evidence="2" key="1">
    <citation type="journal article" date="2023" name="Nat. Plants">
        <title>Single-cell RNA sequencing provides a high-resolution roadmap for understanding the multicellular compartmentation of specialized metabolism.</title>
        <authorList>
            <person name="Sun S."/>
            <person name="Shen X."/>
            <person name="Li Y."/>
            <person name="Li Y."/>
            <person name="Wang S."/>
            <person name="Li R."/>
            <person name="Zhang H."/>
            <person name="Shen G."/>
            <person name="Guo B."/>
            <person name="Wei J."/>
            <person name="Xu J."/>
            <person name="St-Pierre B."/>
            <person name="Chen S."/>
            <person name="Sun C."/>
        </authorList>
    </citation>
    <scope>NUCLEOTIDE SEQUENCE [LARGE SCALE GENOMIC DNA]</scope>
</reference>
<evidence type="ECO:0000313" key="1">
    <source>
        <dbReference type="EMBL" id="KAI5682914.1"/>
    </source>
</evidence>
<gene>
    <name evidence="1" type="ORF">M9H77_04142</name>
</gene>
<organism evidence="1 2">
    <name type="scientific">Catharanthus roseus</name>
    <name type="common">Madagascar periwinkle</name>
    <name type="synonym">Vinca rosea</name>
    <dbReference type="NCBI Taxonomy" id="4058"/>
    <lineage>
        <taxon>Eukaryota</taxon>
        <taxon>Viridiplantae</taxon>
        <taxon>Streptophyta</taxon>
        <taxon>Embryophyta</taxon>
        <taxon>Tracheophyta</taxon>
        <taxon>Spermatophyta</taxon>
        <taxon>Magnoliopsida</taxon>
        <taxon>eudicotyledons</taxon>
        <taxon>Gunneridae</taxon>
        <taxon>Pentapetalae</taxon>
        <taxon>asterids</taxon>
        <taxon>lamiids</taxon>
        <taxon>Gentianales</taxon>
        <taxon>Apocynaceae</taxon>
        <taxon>Rauvolfioideae</taxon>
        <taxon>Vinceae</taxon>
        <taxon>Catharanthinae</taxon>
        <taxon>Catharanthus</taxon>
    </lineage>
</organism>
<protein>
    <submittedName>
        <fullName evidence="1">Uncharacterized protein</fullName>
    </submittedName>
</protein>
<evidence type="ECO:0000313" key="2">
    <source>
        <dbReference type="Proteomes" id="UP001060085"/>
    </source>
</evidence>